<evidence type="ECO:0000313" key="4">
    <source>
        <dbReference type="Proteomes" id="UP001176883"/>
    </source>
</evidence>
<sequence>MELQLTFKNTITGRIEDAEVNSKDSLNSILETMINEGLVSKGNIFKLPDGTVLDKNTTFDRLGLNSGSIIEILNNEKEVTNSQGGKKRPKLKSNPKAPKTFDQLGVFVLDGSYSMNDLTTENIAKKDAVNKAIRQLLSKFKDSRSAKNFSFAVVLFDDKATLKLDTTALLNIDSKLDFDPTKGHNSNTKVYTGLAKAKTLAEKFLEENEQGNIPKSVVIVLLSDGECHNPETTISTAVEIKKSERIRICTTFFSGLEKTNAEAEILMRNIASDGKSFEKTYDVNTLRAFFENSLSKGL</sequence>
<keyword evidence="4" id="KW-1185">Reference proteome</keyword>
<dbReference type="Pfam" id="PF00092">
    <property type="entry name" value="VWA"/>
    <property type="match status" value="1"/>
</dbReference>
<dbReference type="SMART" id="SM00327">
    <property type="entry name" value="VWA"/>
    <property type="match status" value="1"/>
</dbReference>
<dbReference type="EMBL" id="JAUOEK010000055">
    <property type="protein sequence ID" value="MDO5968877.1"/>
    <property type="molecule type" value="Genomic_DNA"/>
</dbReference>
<organism evidence="3 4">
    <name type="scientific">Flavivirga aquimarina</name>
    <dbReference type="NCBI Taxonomy" id="2027862"/>
    <lineage>
        <taxon>Bacteria</taxon>
        <taxon>Pseudomonadati</taxon>
        <taxon>Bacteroidota</taxon>
        <taxon>Flavobacteriia</taxon>
        <taxon>Flavobacteriales</taxon>
        <taxon>Flavobacteriaceae</taxon>
        <taxon>Flavivirga</taxon>
    </lineage>
</organism>
<evidence type="ECO:0000256" key="1">
    <source>
        <dbReference type="SAM" id="MobiDB-lite"/>
    </source>
</evidence>
<reference evidence="3" key="1">
    <citation type="submission" date="2023-07" db="EMBL/GenBank/DDBJ databases">
        <title>Two novel species in the genus Flavivirga.</title>
        <authorList>
            <person name="Kwon K."/>
        </authorList>
    </citation>
    <scope>NUCLEOTIDE SEQUENCE</scope>
    <source>
        <strain evidence="3">KCTC 52353</strain>
    </source>
</reference>
<dbReference type="InterPro" id="IPR036465">
    <property type="entry name" value="vWFA_dom_sf"/>
</dbReference>
<name>A0ABT8W734_9FLAO</name>
<dbReference type="Gene3D" id="3.40.50.410">
    <property type="entry name" value="von Willebrand factor, type A domain"/>
    <property type="match status" value="1"/>
</dbReference>
<protein>
    <submittedName>
        <fullName evidence="3">VWA domain-containing protein</fullName>
    </submittedName>
</protein>
<dbReference type="Proteomes" id="UP001176883">
    <property type="component" value="Unassembled WGS sequence"/>
</dbReference>
<feature type="region of interest" description="Disordered" evidence="1">
    <location>
        <begin position="79"/>
        <end position="98"/>
    </location>
</feature>
<proteinExistence type="predicted"/>
<accession>A0ABT8W734</accession>
<dbReference type="CDD" id="cd00198">
    <property type="entry name" value="vWFA"/>
    <property type="match status" value="1"/>
</dbReference>
<gene>
    <name evidence="3" type="ORF">Q4Q35_03575</name>
</gene>
<comment type="caution">
    <text evidence="3">The sequence shown here is derived from an EMBL/GenBank/DDBJ whole genome shotgun (WGS) entry which is preliminary data.</text>
</comment>
<dbReference type="SUPFAM" id="SSF53300">
    <property type="entry name" value="vWA-like"/>
    <property type="match status" value="1"/>
</dbReference>
<dbReference type="RefSeq" id="WP_303276559.1">
    <property type="nucleotide sequence ID" value="NZ_JAUOEK010000055.1"/>
</dbReference>
<evidence type="ECO:0000313" key="3">
    <source>
        <dbReference type="EMBL" id="MDO5968877.1"/>
    </source>
</evidence>
<feature type="domain" description="VWFA" evidence="2">
    <location>
        <begin position="106"/>
        <end position="298"/>
    </location>
</feature>
<dbReference type="PROSITE" id="PS50234">
    <property type="entry name" value="VWFA"/>
    <property type="match status" value="1"/>
</dbReference>
<evidence type="ECO:0000259" key="2">
    <source>
        <dbReference type="PROSITE" id="PS50234"/>
    </source>
</evidence>
<dbReference type="InterPro" id="IPR002035">
    <property type="entry name" value="VWF_A"/>
</dbReference>